<evidence type="ECO:0000313" key="9">
    <source>
        <dbReference type="EMBL" id="BDD01045.1"/>
    </source>
</evidence>
<feature type="domain" description="Calx-beta" evidence="6">
    <location>
        <begin position="1170"/>
        <end position="1281"/>
    </location>
</feature>
<evidence type="ECO:0000256" key="4">
    <source>
        <dbReference type="ARBA" id="ARBA00023065"/>
    </source>
</evidence>
<keyword evidence="1 5" id="KW-0732">Signal</keyword>
<evidence type="ECO:0000313" key="10">
    <source>
        <dbReference type="Proteomes" id="UP001354989"/>
    </source>
</evidence>
<evidence type="ECO:0000256" key="1">
    <source>
        <dbReference type="ARBA" id="ARBA00022729"/>
    </source>
</evidence>
<dbReference type="InterPro" id="IPR003644">
    <property type="entry name" value="Calx_beta"/>
</dbReference>
<evidence type="ECO:0000259" key="6">
    <source>
        <dbReference type="Pfam" id="PF03160"/>
    </source>
</evidence>
<evidence type="ECO:0000256" key="2">
    <source>
        <dbReference type="ARBA" id="ARBA00022737"/>
    </source>
</evidence>
<dbReference type="Pfam" id="PF19077">
    <property type="entry name" value="Big_13"/>
    <property type="match status" value="4"/>
</dbReference>
<feature type="signal peptide" evidence="5">
    <location>
        <begin position="1"/>
        <end position="28"/>
    </location>
</feature>
<dbReference type="InterPro" id="IPR041286">
    <property type="entry name" value="MBG_2"/>
</dbReference>
<dbReference type="EMBL" id="AP025293">
    <property type="protein sequence ID" value="BDD01045.1"/>
    <property type="molecule type" value="Genomic_DNA"/>
</dbReference>
<dbReference type="InterPro" id="IPR038081">
    <property type="entry name" value="CalX-like_sf"/>
</dbReference>
<evidence type="ECO:0000259" key="7">
    <source>
        <dbReference type="Pfam" id="PF18676"/>
    </source>
</evidence>
<proteinExistence type="predicted"/>
<dbReference type="Pfam" id="PF03160">
    <property type="entry name" value="Calx-beta"/>
    <property type="match status" value="3"/>
</dbReference>
<organism evidence="9 10">
    <name type="scientific">Persicobacter psychrovividus</name>
    <dbReference type="NCBI Taxonomy" id="387638"/>
    <lineage>
        <taxon>Bacteria</taxon>
        <taxon>Pseudomonadati</taxon>
        <taxon>Bacteroidota</taxon>
        <taxon>Cytophagia</taxon>
        <taxon>Cytophagales</taxon>
        <taxon>Persicobacteraceae</taxon>
        <taxon>Persicobacter</taxon>
    </lineage>
</organism>
<feature type="domain" description="Bacterial Ig-like" evidence="8">
    <location>
        <begin position="407"/>
        <end position="503"/>
    </location>
</feature>
<feature type="domain" description="Bacterial Ig-like" evidence="8">
    <location>
        <begin position="514"/>
        <end position="598"/>
    </location>
</feature>
<name>A0ABN6LCZ3_9BACT</name>
<sequence>MKDKLPIQILMLFLMLNVITSATSTSLASDKAYNKPLQYSNFGPTNLSEEHAAMDTLLYNRIFADFLIIASSTAANIELIDAHETGNDSGATNVNQPEVKVKTSLAAAVKGAIFIDGTELDNFPLTSAMVDETFKLYPLGGNPGDPLPDGSYELKLTVYDNGDNVIGNSQTYDLFVDTVQPDPWTVALAQDSNTGFNPDDNFSNVAKPKMEFRGVTEIGTFFYIKVSYKPLPGGQTKTFAEVPVKDYYAVNLGDIIGGELGDGSFEVFCTVSDGAGNESVRSIKETINIDTTAPVDPTAIVMQDASGNDIGSVTAITQPYFETSGEASGLMTFVFTKGGATVSTVTLDKRTESVSGLDDYLVQVGSQLADGNYSVTASLTDKAGNVSSASPTFNFKIDTTPPPVPSQPQLVADDDTGDQGDNITSKKTVRFEGTAEQGSTVTLTAVNGGVSITGSAVVDAAGKYVVTLDFNGEADATYSITATATDPAGNTSNPTQAISFTIDSTPPAVPSNPVLSADTDTGRSDSDMVTNAQTVKIIGTTENPSYVTIEISGEENRTVGPVKFTTGNYAFDVAGLPEGNYTLKALAVDIAGNGPVASVGVTNMVIDRQAPSAPIAAVLNNDPADDTGDLGDHITSNKNGRLVGSSETNSIVRFSSSINGDIGALTIPVPQTSFLFTPSGMTEGVHEITYTAEDLAGNISAVSAPYTLTIVPAILAQASIVTAPLAINEDGGQAISTITLATPADQSVTVNLGFTGTATKDVDYSVSASSVTIPAGELTATVTYNAISDDVFEPNETVITTITSVTNGAVGSPSSSEFSIIDQSVVPTLSMENANMSVQENAGAPIEVKVVLSVISGKETKFKIQTSGTAPTSDYTLVPKEGIEVVIPIGAKETTIQFTPTDNNKVDGNRTAILTLTEVLNANLSTEDNTVVTIIDDDQRPEIVSVDVPASKTYLLGETLTFTLNFDKDITVTGSPLLNLAVESGNVAAAYQSGTGTSAITFAYTVQVNDEDLNGLSLIDLVLNGGSLQDAFGNDADLTLNNVPSTAGVKIDAKINLTAAVTPNPVEADEDVQSPVFIVGPQASDDAQTKGYKVKGVASGKLFLASGAEVAAGTYISRAQAANGLYFMPDSGFFGSGKVTIQGTLIAGNDSGLSGPDTEIIINVKEFVPPQISMERANLSVAENAGAAVDVKVMLSAASTQATRFKIQLSGDAPATDYTLTPVAGTEMVIPAGSTEVTISFLPIDNQMVDGDRSAVLTLAEISNATLGSHESTVVNIIDDDQSPMVTLVDVPAAKTYLLGETMSFTVSFDQVMTVSGTPLLNLLLETGNIAAEYKSGNGTNVLTFEYTVMVNDEEMTAVQVIDLVLNGGGIVDTHGNPADLTLNNISSTAGVLVDAKINLEANVTPNPVETDQDGQSPVFQVMPQASDDQQVAGYQVVAIENGKLYDPSGTEVQVNNFVTKAQAANGFYFVPDADFVGTGKVTLKGTLISGNDAGLSGPETDIIINVNRVNKSPVVVVPAPAPIVGVYGQVMSLIDLKAYIIDPDGPADGSVLSYSVSFSPAGIADGSLSGEFLTLNLLNVGETIMTISLNDGEFTVTTTTKVTVTKAALTVQANNKTKIYGDPNPVLDYTISGFVNGEDESVIQPAIQISTAVDETASVGLYPINISGGSAANYEIVYNGGELEVTPAPLLLTANDKQMTQGMEVPTLDGDIEGIKNNDNITADYTTSVTPNTEPGTYPIEVSANGDALILDNYDITLEDGILTVEGPGGLFVPTVFTPNGDGSNDVFRLRGRGVAEIHLRVYNARGVIVFETTDVGQATEIGWDGKYQGTEQPQGNYVWQVSGKLSDGSPIELDGKKLGNISLIR</sequence>
<dbReference type="Pfam" id="PF13585">
    <property type="entry name" value="CHU_C"/>
    <property type="match status" value="1"/>
</dbReference>
<evidence type="ECO:0000259" key="8">
    <source>
        <dbReference type="Pfam" id="PF19077"/>
    </source>
</evidence>
<dbReference type="Gene3D" id="2.60.40.10">
    <property type="entry name" value="Immunoglobulins"/>
    <property type="match status" value="5"/>
</dbReference>
<dbReference type="InterPro" id="IPR051171">
    <property type="entry name" value="CaCA"/>
</dbReference>
<feature type="domain" description="Bacterial Ig-like" evidence="8">
    <location>
        <begin position="300"/>
        <end position="399"/>
    </location>
</feature>
<protein>
    <submittedName>
        <fullName evidence="9">Uncharacterized protein</fullName>
    </submittedName>
</protein>
<dbReference type="Gene3D" id="3.30.160.710">
    <property type="match status" value="1"/>
</dbReference>
<dbReference type="PANTHER" id="PTHR11878">
    <property type="entry name" value="SODIUM/CALCIUM EXCHANGER"/>
    <property type="match status" value="1"/>
</dbReference>
<reference evidence="9 10" key="1">
    <citation type="submission" date="2021-12" db="EMBL/GenBank/DDBJ databases">
        <title>Genome sequencing of bacteria with rrn-lacking chromosome and rrn-plasmid.</title>
        <authorList>
            <person name="Anda M."/>
            <person name="Iwasaki W."/>
        </authorList>
    </citation>
    <scope>NUCLEOTIDE SEQUENCE [LARGE SCALE GENOMIC DNA]</scope>
    <source>
        <strain evidence="9 10">NBRC 101262</strain>
        <plasmid evidence="9 10">pPP1</plasmid>
    </source>
</reference>
<accession>A0ABN6LCZ3</accession>
<feature type="domain" description="MBG" evidence="7">
    <location>
        <begin position="1692"/>
        <end position="1765"/>
    </location>
</feature>
<dbReference type="Gene3D" id="2.60.40.2030">
    <property type="match status" value="3"/>
</dbReference>
<dbReference type="InterPro" id="IPR044016">
    <property type="entry name" value="Big_13"/>
</dbReference>
<dbReference type="SUPFAM" id="SSF141072">
    <property type="entry name" value="CalX-like"/>
    <property type="match status" value="3"/>
</dbReference>
<keyword evidence="2" id="KW-0677">Repeat</keyword>
<dbReference type="PANTHER" id="PTHR11878:SF65">
    <property type="entry name" value="NA_CA-EXCHANGE PROTEIN, ISOFORM G"/>
    <property type="match status" value="1"/>
</dbReference>
<dbReference type="Proteomes" id="UP001354989">
    <property type="component" value="Plasmid pPP1"/>
</dbReference>
<dbReference type="InterPro" id="IPR026341">
    <property type="entry name" value="T9SS_type_B"/>
</dbReference>
<dbReference type="NCBIfam" id="TIGR04131">
    <property type="entry name" value="Bac_Flav_CTERM"/>
    <property type="match status" value="1"/>
</dbReference>
<keyword evidence="4" id="KW-0813">Transport</keyword>
<dbReference type="RefSeq" id="WP_338398240.1">
    <property type="nucleotide sequence ID" value="NZ_AP025293.1"/>
</dbReference>
<gene>
    <name evidence="9" type="ORF">PEPS_33250</name>
</gene>
<dbReference type="NCBIfam" id="NF033510">
    <property type="entry name" value="Ca_tandemer"/>
    <property type="match status" value="1"/>
</dbReference>
<keyword evidence="10" id="KW-1185">Reference proteome</keyword>
<feature type="chain" id="PRO_5046969481" evidence="5">
    <location>
        <begin position="29"/>
        <end position="1867"/>
    </location>
</feature>
<evidence type="ECO:0000256" key="3">
    <source>
        <dbReference type="ARBA" id="ARBA00022837"/>
    </source>
</evidence>
<feature type="domain" description="Calx-beta" evidence="6">
    <location>
        <begin position="722"/>
        <end position="823"/>
    </location>
</feature>
<feature type="domain" description="Bacterial Ig-like" evidence="8">
    <location>
        <begin position="620"/>
        <end position="710"/>
    </location>
</feature>
<geneLocation type="plasmid" evidence="9 10">
    <name>pPP1</name>
</geneLocation>
<keyword evidence="4" id="KW-0406">Ion transport</keyword>
<evidence type="ECO:0000256" key="5">
    <source>
        <dbReference type="SAM" id="SignalP"/>
    </source>
</evidence>
<dbReference type="Pfam" id="PF18676">
    <property type="entry name" value="MBG_2"/>
    <property type="match status" value="2"/>
</dbReference>
<keyword evidence="9" id="KW-0614">Plasmid</keyword>
<dbReference type="InterPro" id="IPR013783">
    <property type="entry name" value="Ig-like_fold"/>
</dbReference>
<keyword evidence="3" id="KW-0106">Calcium</keyword>
<feature type="domain" description="MBG" evidence="7">
    <location>
        <begin position="1610"/>
        <end position="1684"/>
    </location>
</feature>
<feature type="domain" description="Calx-beta" evidence="6">
    <location>
        <begin position="826"/>
        <end position="938"/>
    </location>
</feature>